<dbReference type="GO" id="GO:0005694">
    <property type="term" value="C:chromosome"/>
    <property type="evidence" value="ECO:0007669"/>
    <property type="project" value="TreeGrafter"/>
</dbReference>
<dbReference type="Proteomes" id="UP000056968">
    <property type="component" value="Plasmid pDE1"/>
</dbReference>
<dbReference type="Gene3D" id="3.90.1530.30">
    <property type="match status" value="1"/>
</dbReference>
<dbReference type="Pfam" id="PF02195">
    <property type="entry name" value="ParB_N"/>
    <property type="match status" value="1"/>
</dbReference>
<evidence type="ECO:0000313" key="5">
    <source>
        <dbReference type="EMBL" id="ALR22913.1"/>
    </source>
</evidence>
<dbReference type="GO" id="GO:0007059">
    <property type="term" value="P:chromosome segregation"/>
    <property type="evidence" value="ECO:0007669"/>
    <property type="project" value="TreeGrafter"/>
</dbReference>
<gene>
    <name evidence="5" type="ORF">ATN00_20690</name>
</gene>
<dbReference type="SUPFAM" id="SSF110849">
    <property type="entry name" value="ParB/Sulfiredoxin"/>
    <property type="match status" value="1"/>
</dbReference>
<dbReference type="Gene3D" id="1.10.10.730">
    <property type="entry name" value="KorB DNA-binding domain"/>
    <property type="match status" value="1"/>
</dbReference>
<reference evidence="5 6" key="1">
    <citation type="submission" date="2015-11" db="EMBL/GenBank/DDBJ databases">
        <title>A Two-component Flavoprotein Monooxygenase System MeaXY Responsible for para-Hydroxylation of 2-Methyl-6-ethylaniline and 2,6-Diethylaniline in Sphingobium baderi DE-13.</title>
        <authorList>
            <person name="Cheng M."/>
            <person name="Meng Q."/>
            <person name="Yang Y."/>
            <person name="Chu C."/>
            <person name="Yan X."/>
            <person name="He J."/>
            <person name="Li S."/>
        </authorList>
    </citation>
    <scope>NUCLEOTIDE SEQUENCE [LARGE SCALE GENOMIC DNA]</scope>
    <source>
        <strain evidence="5 6">DE-13</strain>
        <plasmid evidence="6">Plasmid pDE1</plasmid>
    </source>
</reference>
<evidence type="ECO:0000256" key="2">
    <source>
        <dbReference type="ARBA" id="ARBA00023125"/>
    </source>
</evidence>
<geneLocation type="plasmid" evidence="5 6">
    <name>pDE1</name>
</geneLocation>
<dbReference type="PANTHER" id="PTHR33375:SF1">
    <property type="entry name" value="CHROMOSOME-PARTITIONING PROTEIN PARB-RELATED"/>
    <property type="match status" value="1"/>
</dbReference>
<evidence type="ECO:0000259" key="4">
    <source>
        <dbReference type="SMART" id="SM00470"/>
    </source>
</evidence>
<dbReference type="InterPro" id="IPR003115">
    <property type="entry name" value="ParB_N"/>
</dbReference>
<dbReference type="KEGG" id="sbd:ATN00_20690"/>
<organism evidence="5 6">
    <name type="scientific">Sphingobium baderi</name>
    <dbReference type="NCBI Taxonomy" id="1332080"/>
    <lineage>
        <taxon>Bacteria</taxon>
        <taxon>Pseudomonadati</taxon>
        <taxon>Pseudomonadota</taxon>
        <taxon>Alphaproteobacteria</taxon>
        <taxon>Sphingomonadales</taxon>
        <taxon>Sphingomonadaceae</taxon>
        <taxon>Sphingobium</taxon>
    </lineage>
</organism>
<dbReference type="SMART" id="SM00470">
    <property type="entry name" value="ParB"/>
    <property type="match status" value="1"/>
</dbReference>
<feature type="region of interest" description="Disordered" evidence="3">
    <location>
        <begin position="289"/>
        <end position="315"/>
    </location>
</feature>
<sequence>MGKFDERIEEFGLLVGDHERARRVEDIELARILPDPGNPRRSFDDDALAELAASIASRGVLQPITVTPPDAKGMHRISLGERRFRASQLAGLATIPAIVVPVGEGVQLLADQIVENDQRANLSSVELAHAIARMLKGGMNQVEIAAALGRSKQFVSLYAAYGDMPAYLKAALPFAPIRLLYDLHRTARDYPAEVEAYVASWGDAGATLAAGSRFIAELKQTHPAPVPPRAPVAQPLAPTDRDPVRSGLTDKPSAPIRSPRLPVLVDGFPAWLPLAPLVTVIFEDGREREVAASSIGPTGERSEALPTTDPPPPRS</sequence>
<dbReference type="InterPro" id="IPR004437">
    <property type="entry name" value="ParB/RepB/Spo0J"/>
</dbReference>
<dbReference type="Pfam" id="PF08535">
    <property type="entry name" value="KorB"/>
    <property type="match status" value="1"/>
</dbReference>
<dbReference type="InterPro" id="IPR050336">
    <property type="entry name" value="Chromosome_partition/occlusion"/>
</dbReference>
<dbReference type="InterPro" id="IPR036086">
    <property type="entry name" value="ParB/Sulfiredoxin_sf"/>
</dbReference>
<dbReference type="InterPro" id="IPR042075">
    <property type="entry name" value="KorB_DNA-db"/>
</dbReference>
<dbReference type="SUPFAM" id="SSF109709">
    <property type="entry name" value="KorB DNA-binding domain-like"/>
    <property type="match status" value="1"/>
</dbReference>
<keyword evidence="5" id="KW-0614">Plasmid</keyword>
<dbReference type="PANTHER" id="PTHR33375">
    <property type="entry name" value="CHROMOSOME-PARTITIONING PROTEIN PARB-RELATED"/>
    <property type="match status" value="1"/>
</dbReference>
<dbReference type="RefSeq" id="WP_013849901.1">
    <property type="nucleotide sequence ID" value="NZ_CP013265.1"/>
</dbReference>
<dbReference type="AlphaFoldDB" id="A0A0S3F5G0"/>
<dbReference type="EMBL" id="CP013265">
    <property type="protein sequence ID" value="ALR22913.1"/>
    <property type="molecule type" value="Genomic_DNA"/>
</dbReference>
<dbReference type="InterPro" id="IPR013741">
    <property type="entry name" value="KorB_domain"/>
</dbReference>
<accession>A0A0S3F5G0</accession>
<dbReference type="FunFam" id="3.90.1530.30:FF:000001">
    <property type="entry name" value="Chromosome partitioning protein ParB"/>
    <property type="match status" value="1"/>
</dbReference>
<evidence type="ECO:0000256" key="3">
    <source>
        <dbReference type="SAM" id="MobiDB-lite"/>
    </source>
</evidence>
<proteinExistence type="inferred from homology"/>
<evidence type="ECO:0000256" key="1">
    <source>
        <dbReference type="ARBA" id="ARBA00006295"/>
    </source>
</evidence>
<protein>
    <submittedName>
        <fullName evidence="5">Chromosome partitioning protein</fullName>
    </submittedName>
</protein>
<name>A0A0S3F5G0_9SPHN</name>
<evidence type="ECO:0000313" key="6">
    <source>
        <dbReference type="Proteomes" id="UP000056968"/>
    </source>
</evidence>
<keyword evidence="2" id="KW-0238">DNA-binding</keyword>
<keyword evidence="6" id="KW-1185">Reference proteome</keyword>
<feature type="domain" description="ParB-like N-terminal" evidence="4">
    <location>
        <begin position="25"/>
        <end position="117"/>
    </location>
</feature>
<dbReference type="OrthoDB" id="4204233at2"/>
<feature type="region of interest" description="Disordered" evidence="3">
    <location>
        <begin position="221"/>
        <end position="256"/>
    </location>
</feature>
<comment type="similarity">
    <text evidence="1">Belongs to the ParB family.</text>
</comment>
<dbReference type="NCBIfam" id="TIGR00180">
    <property type="entry name" value="parB_part"/>
    <property type="match status" value="1"/>
</dbReference>
<dbReference type="GO" id="GO:0003677">
    <property type="term" value="F:DNA binding"/>
    <property type="evidence" value="ECO:0007669"/>
    <property type="project" value="UniProtKB-KW"/>
</dbReference>